<dbReference type="InterPro" id="IPR051204">
    <property type="entry name" value="ABC_transp_perm/SBD"/>
</dbReference>
<dbReference type="PROSITE" id="PS50928">
    <property type="entry name" value="ABC_TM1"/>
    <property type="match status" value="1"/>
</dbReference>
<dbReference type="Gene3D" id="1.10.3720.10">
    <property type="entry name" value="MetI-like"/>
    <property type="match status" value="1"/>
</dbReference>
<comment type="subcellular location">
    <subcellularLocation>
        <location evidence="1 6">Cell membrane</location>
        <topology evidence="1 6">Multi-pass membrane protein</topology>
    </subcellularLocation>
</comment>
<name>A0AA41UH32_9BACT</name>
<evidence type="ECO:0000313" key="9">
    <source>
        <dbReference type="Proteomes" id="UP001165427"/>
    </source>
</evidence>
<protein>
    <submittedName>
        <fullName evidence="8">ABC transporter permease</fullName>
    </submittedName>
</protein>
<dbReference type="CDD" id="cd06261">
    <property type="entry name" value="TM_PBP2"/>
    <property type="match status" value="1"/>
</dbReference>
<dbReference type="PANTHER" id="PTHR30177">
    <property type="entry name" value="GLYCINE BETAINE/L-PROLINE TRANSPORT SYSTEM PERMEASE PROTEIN PROW"/>
    <property type="match status" value="1"/>
</dbReference>
<evidence type="ECO:0000256" key="1">
    <source>
        <dbReference type="ARBA" id="ARBA00004651"/>
    </source>
</evidence>
<evidence type="ECO:0000256" key="5">
    <source>
        <dbReference type="ARBA" id="ARBA00023136"/>
    </source>
</evidence>
<comment type="similarity">
    <text evidence="6">Belongs to the binding-protein-dependent transport system permease family.</text>
</comment>
<dbReference type="InterPro" id="IPR035906">
    <property type="entry name" value="MetI-like_sf"/>
</dbReference>
<gene>
    <name evidence="8" type="ORF">MRX98_01250</name>
</gene>
<dbReference type="GO" id="GO:0055085">
    <property type="term" value="P:transmembrane transport"/>
    <property type="evidence" value="ECO:0007669"/>
    <property type="project" value="InterPro"/>
</dbReference>
<dbReference type="EMBL" id="JALJRB010000001">
    <property type="protein sequence ID" value="MCJ8499185.1"/>
    <property type="molecule type" value="Genomic_DNA"/>
</dbReference>
<evidence type="ECO:0000313" key="8">
    <source>
        <dbReference type="EMBL" id="MCJ8499185.1"/>
    </source>
</evidence>
<evidence type="ECO:0000256" key="4">
    <source>
        <dbReference type="ARBA" id="ARBA00022989"/>
    </source>
</evidence>
<dbReference type="RefSeq" id="WP_246902317.1">
    <property type="nucleotide sequence ID" value="NZ_JALJRB010000001.1"/>
</dbReference>
<dbReference type="GO" id="GO:0005886">
    <property type="term" value="C:plasma membrane"/>
    <property type="evidence" value="ECO:0007669"/>
    <property type="project" value="UniProtKB-SubCell"/>
</dbReference>
<accession>A0AA41UH32</accession>
<feature type="transmembrane region" description="Helical" evidence="6">
    <location>
        <begin position="135"/>
        <end position="160"/>
    </location>
</feature>
<feature type="transmembrane region" description="Helical" evidence="6">
    <location>
        <begin position="180"/>
        <end position="199"/>
    </location>
</feature>
<feature type="transmembrane region" description="Helical" evidence="6">
    <location>
        <begin position="50"/>
        <end position="74"/>
    </location>
</feature>
<dbReference type="Proteomes" id="UP001165427">
    <property type="component" value="Unassembled WGS sequence"/>
</dbReference>
<keyword evidence="2 6" id="KW-0813">Transport</keyword>
<dbReference type="InterPro" id="IPR000515">
    <property type="entry name" value="MetI-like"/>
</dbReference>
<dbReference type="PANTHER" id="PTHR30177:SF4">
    <property type="entry name" value="OSMOPROTECTANT IMPORT PERMEASE PROTEIN OSMW"/>
    <property type="match status" value="1"/>
</dbReference>
<reference evidence="8" key="1">
    <citation type="submission" date="2022-04" db="EMBL/GenBank/DDBJ databases">
        <title>Desulfatitalea alkaliphila sp. nov., a novel anaerobic sulfate-reducing bacterium isolated from terrestrial mud volcano, Taman Peninsula, Russia.</title>
        <authorList>
            <person name="Khomyakova M.A."/>
            <person name="Merkel A.Y."/>
            <person name="Slobodkin A.I."/>
        </authorList>
    </citation>
    <scope>NUCLEOTIDE SEQUENCE</scope>
    <source>
        <strain evidence="8">M08but</strain>
    </source>
</reference>
<feature type="domain" description="ABC transmembrane type-1" evidence="7">
    <location>
        <begin position="18"/>
        <end position="199"/>
    </location>
</feature>
<comment type="caution">
    <text evidence="8">The sequence shown here is derived from an EMBL/GenBank/DDBJ whole genome shotgun (WGS) entry which is preliminary data.</text>
</comment>
<evidence type="ECO:0000256" key="3">
    <source>
        <dbReference type="ARBA" id="ARBA00022692"/>
    </source>
</evidence>
<proteinExistence type="inferred from homology"/>
<feature type="transmembrane region" description="Helical" evidence="6">
    <location>
        <begin position="80"/>
        <end position="98"/>
    </location>
</feature>
<keyword evidence="3 6" id="KW-0812">Transmembrane</keyword>
<keyword evidence="4 6" id="KW-1133">Transmembrane helix</keyword>
<evidence type="ECO:0000256" key="2">
    <source>
        <dbReference type="ARBA" id="ARBA00022448"/>
    </source>
</evidence>
<dbReference type="AlphaFoldDB" id="A0AA41UH32"/>
<dbReference type="GO" id="GO:0031460">
    <property type="term" value="P:glycine betaine transport"/>
    <property type="evidence" value="ECO:0007669"/>
    <property type="project" value="TreeGrafter"/>
</dbReference>
<dbReference type="SUPFAM" id="SSF161098">
    <property type="entry name" value="MetI-like"/>
    <property type="match status" value="1"/>
</dbReference>
<evidence type="ECO:0000256" key="6">
    <source>
        <dbReference type="RuleBase" id="RU363032"/>
    </source>
</evidence>
<evidence type="ECO:0000259" key="7">
    <source>
        <dbReference type="PROSITE" id="PS50928"/>
    </source>
</evidence>
<dbReference type="Pfam" id="PF00528">
    <property type="entry name" value="BPD_transp_1"/>
    <property type="match status" value="1"/>
</dbReference>
<feature type="transmembrane region" description="Helical" evidence="6">
    <location>
        <begin position="22"/>
        <end position="43"/>
    </location>
</feature>
<keyword evidence="5 6" id="KW-0472">Membrane</keyword>
<sequence>MNVIGFIRDNASLVLAYTGNHIALVLVVLALSLGLWISTGLLISRHERLAGAVIGLGNVIFCIPSISLFGLFMSVPGLGLGRRTATLVLVLYAMMPLVRSVHAGIRSVDGTVVDAGKGMGMTGLQLLLKIQVPMAWPAVFAGIRVTVVLITGIATMATFIGERNLGRLIHQGITRGDAEMIIAGALIVSVIALALDYAMGRMERIIISPGLQVQGGERPRVGA</sequence>
<keyword evidence="9" id="KW-1185">Reference proteome</keyword>
<organism evidence="8 9">
    <name type="scientific">Desulfatitalea alkaliphila</name>
    <dbReference type="NCBI Taxonomy" id="2929485"/>
    <lineage>
        <taxon>Bacteria</taxon>
        <taxon>Pseudomonadati</taxon>
        <taxon>Thermodesulfobacteriota</taxon>
        <taxon>Desulfobacteria</taxon>
        <taxon>Desulfobacterales</taxon>
        <taxon>Desulfosarcinaceae</taxon>
        <taxon>Desulfatitalea</taxon>
    </lineage>
</organism>